<evidence type="ECO:0000313" key="1">
    <source>
        <dbReference type="EMBL" id="MBD8525627.1"/>
    </source>
</evidence>
<evidence type="ECO:0000313" key="2">
    <source>
        <dbReference type="Proteomes" id="UP000613768"/>
    </source>
</evidence>
<proteinExistence type="predicted"/>
<accession>A0AAW3ZKC7</accession>
<protein>
    <submittedName>
        <fullName evidence="1">Uncharacterized protein</fullName>
    </submittedName>
</protein>
<name>A0AAW3ZKC7_9GAMM</name>
<gene>
    <name evidence="1" type="ORF">IFO71_07720</name>
</gene>
<comment type="caution">
    <text evidence="1">The sequence shown here is derived from an EMBL/GenBank/DDBJ whole genome shotgun (WGS) entry which is preliminary data.</text>
</comment>
<sequence>MPSSIEEGLTHTLTVTAEGNADSAIRNYAVVRSRVTVATVDCSAAQASPQWTAVLRRHRHR</sequence>
<dbReference type="AlphaFoldDB" id="A0AAW3ZKC7"/>
<reference evidence="1 2" key="1">
    <citation type="submission" date="2020-09" db="EMBL/GenBank/DDBJ databases">
        <title>Pseudoxanthomonas sp. CAU 1598 isolated from sand of Yaerae Beach.</title>
        <authorList>
            <person name="Kim W."/>
        </authorList>
    </citation>
    <scope>NUCLEOTIDE SEQUENCE [LARGE SCALE GENOMIC DNA]</scope>
    <source>
        <strain evidence="1 2">CAU 1598</strain>
    </source>
</reference>
<dbReference type="EMBL" id="JACYTR010000010">
    <property type="protein sequence ID" value="MBD8525627.1"/>
    <property type="molecule type" value="Genomic_DNA"/>
</dbReference>
<dbReference type="Proteomes" id="UP000613768">
    <property type="component" value="Unassembled WGS sequence"/>
</dbReference>
<dbReference type="RefSeq" id="WP_192028971.1">
    <property type="nucleotide sequence ID" value="NZ_JACYTR010000010.1"/>
</dbReference>
<organism evidence="1 2">
    <name type="scientific">Pseudomarimonas arenosa</name>
    <dbReference type="NCBI Taxonomy" id="2774145"/>
    <lineage>
        <taxon>Bacteria</taxon>
        <taxon>Pseudomonadati</taxon>
        <taxon>Pseudomonadota</taxon>
        <taxon>Gammaproteobacteria</taxon>
        <taxon>Lysobacterales</taxon>
        <taxon>Lysobacteraceae</taxon>
        <taxon>Pseudomarimonas</taxon>
    </lineage>
</organism>
<keyword evidence="2" id="KW-1185">Reference proteome</keyword>